<evidence type="ECO:0008006" key="4">
    <source>
        <dbReference type="Google" id="ProtNLM"/>
    </source>
</evidence>
<evidence type="ECO:0000256" key="1">
    <source>
        <dbReference type="SAM" id="Phobius"/>
    </source>
</evidence>
<feature type="transmembrane region" description="Helical" evidence="1">
    <location>
        <begin position="228"/>
        <end position="258"/>
    </location>
</feature>
<keyword evidence="1" id="KW-1133">Transmembrane helix</keyword>
<dbReference type="Proteomes" id="UP000652761">
    <property type="component" value="Unassembled WGS sequence"/>
</dbReference>
<keyword evidence="1" id="KW-0472">Membrane</keyword>
<name>A0A843VZ65_COLES</name>
<evidence type="ECO:0000313" key="3">
    <source>
        <dbReference type="Proteomes" id="UP000652761"/>
    </source>
</evidence>
<dbReference type="AlphaFoldDB" id="A0A843VZ65"/>
<comment type="caution">
    <text evidence="2">The sequence shown here is derived from an EMBL/GenBank/DDBJ whole genome shotgun (WGS) entry which is preliminary data.</text>
</comment>
<gene>
    <name evidence="2" type="ORF">Taro_033098</name>
</gene>
<accession>A0A843VZ65</accession>
<evidence type="ECO:0000313" key="2">
    <source>
        <dbReference type="EMBL" id="MQM00367.1"/>
    </source>
</evidence>
<protein>
    <recommendedName>
        <fullName evidence="4">Transmembrane protein</fullName>
    </recommendedName>
</protein>
<feature type="transmembrane region" description="Helical" evidence="1">
    <location>
        <begin position="170"/>
        <end position="188"/>
    </location>
</feature>
<keyword evidence="3" id="KW-1185">Reference proteome</keyword>
<dbReference type="EMBL" id="NMUH01002503">
    <property type="protein sequence ID" value="MQM00367.1"/>
    <property type="molecule type" value="Genomic_DNA"/>
</dbReference>
<sequence>MLTASAAQTCTDLPPAFVSCVTRLVTVLAIAFYWSVGNKNLGFLLLARSFRDAERTLLADVWLGRCHVRCQFFLHELPLDTISEVHSIFQKLSFLHHLGIGSVQNAIGSIKGHDGLVKTGRQNATLGPVAFSGPAPESEREKDHALDCSTSFYDEAYFVIYKASFIISEVQFVISEAGTLACLLLVVISRSPTSDSLVEVLPVVVCLGGGTVLVVVPWWYLMVVGVQLLWWFACEACGLGISVVGQTRGVVLVLLFLLTF</sequence>
<keyword evidence="1" id="KW-0812">Transmembrane</keyword>
<organism evidence="2 3">
    <name type="scientific">Colocasia esculenta</name>
    <name type="common">Wild taro</name>
    <name type="synonym">Arum esculentum</name>
    <dbReference type="NCBI Taxonomy" id="4460"/>
    <lineage>
        <taxon>Eukaryota</taxon>
        <taxon>Viridiplantae</taxon>
        <taxon>Streptophyta</taxon>
        <taxon>Embryophyta</taxon>
        <taxon>Tracheophyta</taxon>
        <taxon>Spermatophyta</taxon>
        <taxon>Magnoliopsida</taxon>
        <taxon>Liliopsida</taxon>
        <taxon>Araceae</taxon>
        <taxon>Aroideae</taxon>
        <taxon>Colocasieae</taxon>
        <taxon>Colocasia</taxon>
    </lineage>
</organism>
<reference evidence="2" key="1">
    <citation type="submission" date="2017-07" db="EMBL/GenBank/DDBJ databases">
        <title>Taro Niue Genome Assembly and Annotation.</title>
        <authorList>
            <person name="Atibalentja N."/>
            <person name="Keating K."/>
            <person name="Fields C.J."/>
        </authorList>
    </citation>
    <scope>NUCLEOTIDE SEQUENCE</scope>
    <source>
        <strain evidence="2">Niue_2</strain>
        <tissue evidence="2">Leaf</tissue>
    </source>
</reference>
<feature type="transmembrane region" description="Helical" evidence="1">
    <location>
        <begin position="200"/>
        <end position="222"/>
    </location>
</feature>
<proteinExistence type="predicted"/>